<name>B9Y3X7_9FIRM</name>
<organism evidence="12 13">
    <name type="scientific">Holdemania filiformis DSM 12042</name>
    <dbReference type="NCBI Taxonomy" id="545696"/>
    <lineage>
        <taxon>Bacteria</taxon>
        <taxon>Bacillati</taxon>
        <taxon>Bacillota</taxon>
        <taxon>Erysipelotrichia</taxon>
        <taxon>Erysipelotrichales</taxon>
        <taxon>Erysipelotrichaceae</taxon>
        <taxon>Holdemania</taxon>
    </lineage>
</organism>
<feature type="domain" description="FAD/NAD(P)-binding" evidence="11">
    <location>
        <begin position="369"/>
        <end position="590"/>
    </location>
</feature>
<dbReference type="Proteomes" id="UP000005950">
    <property type="component" value="Unassembled WGS sequence"/>
</dbReference>
<dbReference type="Gene3D" id="3.40.50.720">
    <property type="entry name" value="NAD(P)-binding Rossmann-like Domain"/>
    <property type="match status" value="1"/>
</dbReference>
<dbReference type="Pfam" id="PF07992">
    <property type="entry name" value="Pyr_redox_2"/>
    <property type="match status" value="1"/>
</dbReference>
<evidence type="ECO:0000256" key="3">
    <source>
        <dbReference type="ARBA" id="ARBA00011048"/>
    </source>
</evidence>
<dbReference type="AlphaFoldDB" id="B9Y3X7"/>
<dbReference type="STRING" id="545696.HOLDEFILI_00507"/>
<evidence type="ECO:0000259" key="11">
    <source>
        <dbReference type="Pfam" id="PF07992"/>
    </source>
</evidence>
<dbReference type="InterPro" id="IPR013785">
    <property type="entry name" value="Aldolase_TIM"/>
</dbReference>
<evidence type="ECO:0000256" key="6">
    <source>
        <dbReference type="ARBA" id="ARBA00022723"/>
    </source>
</evidence>
<keyword evidence="6" id="KW-0479">Metal-binding</keyword>
<comment type="similarity">
    <text evidence="3">In the N-terminal section; belongs to the NADH:flavin oxidoreductase/NADH oxidase family.</text>
</comment>
<dbReference type="eggNOG" id="COG1902">
    <property type="taxonomic scope" value="Bacteria"/>
</dbReference>
<dbReference type="EMBL" id="ACCF01000032">
    <property type="protein sequence ID" value="EEF69321.1"/>
    <property type="molecule type" value="Genomic_DNA"/>
</dbReference>
<dbReference type="PANTHER" id="PTHR42917">
    <property type="entry name" value="2,4-DIENOYL-COA REDUCTASE"/>
    <property type="match status" value="1"/>
</dbReference>
<evidence type="ECO:0000256" key="9">
    <source>
        <dbReference type="ARBA" id="ARBA00023014"/>
    </source>
</evidence>
<comment type="caution">
    <text evidence="12">The sequence shown here is derived from an EMBL/GenBank/DDBJ whole genome shotgun (WGS) entry which is preliminary data.</text>
</comment>
<accession>B9Y3X7</accession>
<evidence type="ECO:0000256" key="4">
    <source>
        <dbReference type="ARBA" id="ARBA00022630"/>
    </source>
</evidence>
<evidence type="ECO:0000259" key="10">
    <source>
        <dbReference type="Pfam" id="PF00724"/>
    </source>
</evidence>
<dbReference type="PANTHER" id="PTHR42917:SF2">
    <property type="entry name" value="2,4-DIENOYL-COA REDUCTASE [(2E)-ENOYL-COA-PRODUCING]"/>
    <property type="match status" value="1"/>
</dbReference>
<dbReference type="Gene3D" id="3.50.50.60">
    <property type="entry name" value="FAD/NAD(P)-binding domain"/>
    <property type="match status" value="1"/>
</dbReference>
<evidence type="ECO:0000256" key="1">
    <source>
        <dbReference type="ARBA" id="ARBA00001917"/>
    </source>
</evidence>
<evidence type="ECO:0000256" key="8">
    <source>
        <dbReference type="ARBA" id="ARBA00023004"/>
    </source>
</evidence>
<dbReference type="GO" id="GO:0010181">
    <property type="term" value="F:FMN binding"/>
    <property type="evidence" value="ECO:0007669"/>
    <property type="project" value="InterPro"/>
</dbReference>
<sequence length="627" mass="68875">MKTPYPHLFSPLQIRGLMLKNRIIAAPMGIIPSHKIISSVNYGGMSALDRSLGGCAMVHTGGMNHLDKYELDTTVEDLSVAHQNGARAAYELEFFSLPDEEGFVRGPSAGIRFDGMKMKAFDREQMDQLIADQVRRVRGCLRLGYDALTLHFGHDSLCGQFLSPVWNQRTDEYGGSLENRMRFPLEVLRAIRAAAGPDFPLILRISRQLTVPESYSENEMAAFLKAAEGLVDMVNISCGMDVVHAGNVHAVPTIFEPHCYNAEFARRIKQETSLQVCLVGAVMSPQEAEAVIAEGIADAVMCGRSLIADPYWPKKALEGRDADIVPCLRCMHCYHIATEHWNIQCSVNPRFRRENRVPLIPQPAAKRRRIVIVGGGPAGIQAALTADQRGHEVILIEKQSRLGGALKWASAGPFKEDLRRYWDYLLHQVRDSTIDVRLNETATPETVENLKPDALILALGAEPVQPRIEGAEHAVQALAVIENPKLAKRRCVIIGGGTIGCELGLELAESGHEVTIVEVSQQIYAQANHLTQTALFQHFERAESLHTLTGCACEQIGPDFVDVCDGSGQRQRLAADTVILATGMKARKSEAMAFYGICPETAMVGDCNRVAKILEATNEGYFLGATV</sequence>
<evidence type="ECO:0000256" key="7">
    <source>
        <dbReference type="ARBA" id="ARBA00023002"/>
    </source>
</evidence>
<dbReference type="InterPro" id="IPR051793">
    <property type="entry name" value="NADH:flavin_oxidoreductase"/>
</dbReference>
<dbReference type="GO" id="GO:0016491">
    <property type="term" value="F:oxidoreductase activity"/>
    <property type="evidence" value="ECO:0007669"/>
    <property type="project" value="UniProtKB-KW"/>
</dbReference>
<comment type="cofactor">
    <cofactor evidence="2">
        <name>[4Fe-4S] cluster</name>
        <dbReference type="ChEBI" id="CHEBI:49883"/>
    </cofactor>
</comment>
<dbReference type="SUPFAM" id="SSF51905">
    <property type="entry name" value="FAD/NAD(P)-binding domain"/>
    <property type="match status" value="1"/>
</dbReference>
<dbReference type="Gene3D" id="3.20.20.70">
    <property type="entry name" value="Aldolase class I"/>
    <property type="match status" value="1"/>
</dbReference>
<evidence type="ECO:0000313" key="13">
    <source>
        <dbReference type="Proteomes" id="UP000005950"/>
    </source>
</evidence>
<keyword evidence="9" id="KW-0411">Iron-sulfur</keyword>
<comment type="cofactor">
    <cofactor evidence="1">
        <name>FMN</name>
        <dbReference type="ChEBI" id="CHEBI:58210"/>
    </cofactor>
</comment>
<reference evidence="12 13" key="2">
    <citation type="submission" date="2009-02" db="EMBL/GenBank/DDBJ databases">
        <title>Draft genome sequence of Holdemania filiformis DSM 12042.</title>
        <authorList>
            <person name="Sudarsanam P."/>
            <person name="Ley R."/>
            <person name="Guruge J."/>
            <person name="Turnbaugh P.J."/>
            <person name="Mahowald M."/>
            <person name="Liep D."/>
            <person name="Gordon J."/>
        </authorList>
    </citation>
    <scope>NUCLEOTIDE SEQUENCE [LARGE SCALE GENOMIC DNA]</scope>
    <source>
        <strain evidence="12 13">DSM 12042</strain>
    </source>
</reference>
<dbReference type="InterPro" id="IPR036188">
    <property type="entry name" value="FAD/NAD-bd_sf"/>
</dbReference>
<feature type="domain" description="NADH:flavin oxidoreductase/NADH oxidase N-terminal" evidence="10">
    <location>
        <begin position="116"/>
        <end position="321"/>
    </location>
</feature>
<evidence type="ECO:0000256" key="5">
    <source>
        <dbReference type="ARBA" id="ARBA00022643"/>
    </source>
</evidence>
<dbReference type="GO" id="GO:0046872">
    <property type="term" value="F:metal ion binding"/>
    <property type="evidence" value="ECO:0007669"/>
    <property type="project" value="UniProtKB-KW"/>
</dbReference>
<keyword evidence="7" id="KW-0560">Oxidoreductase</keyword>
<protein>
    <submittedName>
        <fullName evidence="12">Pyridine nucleotide-disulfide oxidoreductase</fullName>
    </submittedName>
</protein>
<dbReference type="HOGENOM" id="CLU_012153_1_2_9"/>
<dbReference type="eggNOG" id="COG0446">
    <property type="taxonomic scope" value="Bacteria"/>
</dbReference>
<dbReference type="Pfam" id="PF00724">
    <property type="entry name" value="Oxidored_FMN"/>
    <property type="match status" value="1"/>
</dbReference>
<dbReference type="OrthoDB" id="1637402at2"/>
<dbReference type="SUPFAM" id="SSF51395">
    <property type="entry name" value="FMN-linked oxidoreductases"/>
    <property type="match status" value="1"/>
</dbReference>
<keyword evidence="8" id="KW-0408">Iron</keyword>
<gene>
    <name evidence="12" type="ORF">HOLDEFILI_00507</name>
</gene>
<keyword evidence="4" id="KW-0285">Flavoprotein</keyword>
<dbReference type="InterPro" id="IPR001155">
    <property type="entry name" value="OxRdtase_FMN_N"/>
</dbReference>
<dbReference type="InterPro" id="IPR023753">
    <property type="entry name" value="FAD/NAD-binding_dom"/>
</dbReference>
<dbReference type="PRINTS" id="PR00368">
    <property type="entry name" value="FADPNR"/>
</dbReference>
<evidence type="ECO:0000256" key="2">
    <source>
        <dbReference type="ARBA" id="ARBA00001966"/>
    </source>
</evidence>
<dbReference type="RefSeq" id="WP_006057718.1">
    <property type="nucleotide sequence ID" value="NZ_GG657552.1"/>
</dbReference>
<dbReference type="GO" id="GO:0051536">
    <property type="term" value="F:iron-sulfur cluster binding"/>
    <property type="evidence" value="ECO:0007669"/>
    <property type="project" value="UniProtKB-KW"/>
</dbReference>
<evidence type="ECO:0000313" key="12">
    <source>
        <dbReference type="EMBL" id="EEF69321.1"/>
    </source>
</evidence>
<keyword evidence="5" id="KW-0288">FMN</keyword>
<reference evidence="12 13" key="1">
    <citation type="submission" date="2008-12" db="EMBL/GenBank/DDBJ databases">
        <authorList>
            <person name="Fulton L."/>
            <person name="Clifton S."/>
            <person name="Fulton B."/>
            <person name="Xu J."/>
            <person name="Minx P."/>
            <person name="Pepin K.H."/>
            <person name="Johnson M."/>
            <person name="Bhonagiri V."/>
            <person name="Nash W.E."/>
            <person name="Mardis E.R."/>
            <person name="Wilson R.K."/>
        </authorList>
    </citation>
    <scope>NUCLEOTIDE SEQUENCE [LARGE SCALE GENOMIC DNA]</scope>
    <source>
        <strain evidence="12 13">DSM 12042</strain>
    </source>
</reference>
<proteinExistence type="inferred from homology"/>